<reference evidence="1" key="1">
    <citation type="submission" date="2021-02" db="EMBL/GenBank/DDBJ databases">
        <authorList>
            <person name="Bekaert M."/>
        </authorList>
    </citation>
    <scope>NUCLEOTIDE SEQUENCE</scope>
    <source>
        <strain evidence="1">IoA-00</strain>
    </source>
</reference>
<dbReference type="Gene3D" id="1.20.58.80">
    <property type="entry name" value="Phosphotransferase system, lactose/cellobiose-type IIA subunit"/>
    <property type="match status" value="1"/>
</dbReference>
<name>A0A7R8CY72_LEPSM</name>
<dbReference type="SMART" id="SM00745">
    <property type="entry name" value="MIT"/>
    <property type="match status" value="1"/>
</dbReference>
<keyword evidence="2" id="KW-1185">Reference proteome</keyword>
<dbReference type="Pfam" id="PF04212">
    <property type="entry name" value="MIT"/>
    <property type="match status" value="1"/>
</dbReference>
<gene>
    <name evidence="1" type="ORF">LSAA_12387</name>
</gene>
<proteinExistence type="predicted"/>
<evidence type="ECO:0000313" key="2">
    <source>
        <dbReference type="Proteomes" id="UP000675881"/>
    </source>
</evidence>
<dbReference type="InterPro" id="IPR032341">
    <property type="entry name" value="MITD1_C"/>
</dbReference>
<dbReference type="InterPro" id="IPR036181">
    <property type="entry name" value="MIT_dom_sf"/>
</dbReference>
<dbReference type="AlphaFoldDB" id="A0A7R8CY72"/>
<dbReference type="Gene3D" id="3.30.870.30">
    <property type="entry name" value="MITD, C-terminal phospholipase D-like domain"/>
    <property type="match status" value="1"/>
</dbReference>
<evidence type="ECO:0000313" key="1">
    <source>
        <dbReference type="EMBL" id="CAF2967580.1"/>
    </source>
</evidence>
<organism evidence="1 2">
    <name type="scientific">Lepeophtheirus salmonis</name>
    <name type="common">Salmon louse</name>
    <name type="synonym">Caligus salmonis</name>
    <dbReference type="NCBI Taxonomy" id="72036"/>
    <lineage>
        <taxon>Eukaryota</taxon>
        <taxon>Metazoa</taxon>
        <taxon>Ecdysozoa</taxon>
        <taxon>Arthropoda</taxon>
        <taxon>Crustacea</taxon>
        <taxon>Multicrustacea</taxon>
        <taxon>Hexanauplia</taxon>
        <taxon>Copepoda</taxon>
        <taxon>Siphonostomatoida</taxon>
        <taxon>Caligidae</taxon>
        <taxon>Lepeophtheirus</taxon>
    </lineage>
</organism>
<sequence>MELTNTSAINYNYTGVGTRSLTEDLGRIMDSNRKETFVAASITKAVNLEKNKCLTDSLKSYKEGIEALMELIKLSQNEQQKAIYRTKASEYLKRAEKSKPRSRRETKEIPMKKYLAHILTDQVRGIRVEDPYIRNHVQVLLFLRFWKDKRKTSEQVQKLEEIKDSLKSHNVNLMINYCDSLHDREIKFNTGWTFKIGRGLDFYKSLLPIPPT</sequence>
<dbReference type="InterPro" id="IPR007330">
    <property type="entry name" value="MIT_dom"/>
</dbReference>
<dbReference type="Proteomes" id="UP000675881">
    <property type="component" value="Chromosome 6"/>
</dbReference>
<dbReference type="SUPFAM" id="SSF116846">
    <property type="entry name" value="MIT domain"/>
    <property type="match status" value="1"/>
</dbReference>
<dbReference type="EMBL" id="HG994585">
    <property type="protein sequence ID" value="CAF2967580.1"/>
    <property type="molecule type" value="Genomic_DNA"/>
</dbReference>
<dbReference type="Pfam" id="PF16565">
    <property type="entry name" value="MIT_C"/>
    <property type="match status" value="1"/>
</dbReference>
<dbReference type="InterPro" id="IPR038113">
    <property type="entry name" value="MITD1_C_sf"/>
</dbReference>
<dbReference type="OrthoDB" id="19553at2759"/>
<protein>
    <submittedName>
        <fullName evidence="1">(salmon louse) hypothetical protein</fullName>
    </submittedName>
</protein>
<accession>A0A7R8CY72</accession>